<evidence type="ECO:0000256" key="4">
    <source>
        <dbReference type="ARBA" id="ARBA00022452"/>
    </source>
</evidence>
<dbReference type="GO" id="GO:0009279">
    <property type="term" value="C:cell outer membrane"/>
    <property type="evidence" value="ECO:0007669"/>
    <property type="project" value="UniProtKB-SubCell"/>
</dbReference>
<dbReference type="InterPro" id="IPR039426">
    <property type="entry name" value="TonB-dep_rcpt-like"/>
</dbReference>
<evidence type="ECO:0000259" key="14">
    <source>
        <dbReference type="Pfam" id="PF07715"/>
    </source>
</evidence>
<dbReference type="Gene3D" id="2.170.130.10">
    <property type="entry name" value="TonB-dependent receptor, plug domain"/>
    <property type="match status" value="1"/>
</dbReference>
<keyword evidence="5 10" id="KW-0812">Transmembrane</keyword>
<comment type="subcellular location">
    <subcellularLocation>
        <location evidence="1 10">Cell outer membrane</location>
        <topology evidence="1 10">Multi-pass membrane protein</topology>
    </subcellularLocation>
</comment>
<evidence type="ECO:0000259" key="13">
    <source>
        <dbReference type="Pfam" id="PF00593"/>
    </source>
</evidence>
<keyword evidence="9 10" id="KW-0998">Cell outer membrane</keyword>
<dbReference type="InterPro" id="IPR036942">
    <property type="entry name" value="Beta-barrel_TonB_sf"/>
</dbReference>
<dbReference type="RefSeq" id="WP_234969923.1">
    <property type="nucleotide sequence ID" value="NZ_FOCW01000001.1"/>
</dbReference>
<keyword evidence="3 10" id="KW-0813">Transport</keyword>
<evidence type="ECO:0000313" key="15">
    <source>
        <dbReference type="EMBL" id="SEN03487.1"/>
    </source>
</evidence>
<dbReference type="Gene3D" id="2.40.170.20">
    <property type="entry name" value="TonB-dependent receptor, beta-barrel domain"/>
    <property type="match status" value="1"/>
</dbReference>
<dbReference type="GO" id="GO:0044718">
    <property type="term" value="P:siderophore transmembrane transport"/>
    <property type="evidence" value="ECO:0007669"/>
    <property type="project" value="TreeGrafter"/>
</dbReference>
<evidence type="ECO:0000256" key="5">
    <source>
        <dbReference type="ARBA" id="ARBA00022692"/>
    </source>
</evidence>
<feature type="domain" description="TonB-dependent receptor plug" evidence="14">
    <location>
        <begin position="96"/>
        <end position="198"/>
    </location>
</feature>
<sequence>MDSRTFFSFALTPVAVAILSMPAMAADTLPATPDAVAAAPAVTQGAVPDVLLAQVAPVPESMPAGSVPAAGTASASSEGADYRVVVTGAGTGASKPLTVVTDPRKARQPIPAQDGADILKTVPGFSVIRKGGTDGDPVLRGMAGSRLNVLLDGEHILGGCGGRMDPPTAYVFPDSYDRLTVLKGPQTVLHGPGNSAGTVLFERDREARPEQPGLKANVSGTVGSFGRRDVMGDLNYATPDFYVRGTGTHTRSDDYKDGSGNPVHSSYERWSGRMALGLTPDANTLYELTYGRSDGEAAYADRMMDGTKFDRENIGLRFEKRNISPLVRKVEANAYRNYVDHVMDNFSMRPATPAAMRALSNPDRETIGARVAVTLQPLESTRVIAGVDAQENQHTLRMSKGVMAGTAYEAMPRIEDGKFRQLGLFGEVHHNLDDRQRLIGGARVDWWEATDQRMTPSLATRGLKRDDTLPSGFLRWERDFDQGNGTVYAGLGHVQRFPDFWETVGGMRQSTSTNSAFNTRPEKTTQVDVGVNWKNERLSTSLSTFYNRIDDYILIDAFNTGARFGKVGNPAVVRNIDASSYGLEAALSYALTPQWKLDASLAYVRGKNRTDGTPLAQMPPLEGKLGLNWNNGTWSAGALWRVAARQDRVDPGKGNIAGQDVATATPGFGTLSLNGSYKVNKRVRIIAGVDNVFDKTYAEHLSRSGTMIPGYIQTGRINEPGRNWWLKTTVALD</sequence>
<protein>
    <submittedName>
        <fullName evidence="15">Iron complex outermembrane recepter protein</fullName>
    </submittedName>
</protein>
<dbReference type="EMBL" id="FOCW01000001">
    <property type="protein sequence ID" value="SEN03487.1"/>
    <property type="molecule type" value="Genomic_DNA"/>
</dbReference>
<keyword evidence="12" id="KW-0732">Signal</keyword>
<dbReference type="NCBIfam" id="TIGR01778">
    <property type="entry name" value="TonB-copper"/>
    <property type="match status" value="1"/>
</dbReference>
<reference evidence="15 16" key="1">
    <citation type="submission" date="2016-10" db="EMBL/GenBank/DDBJ databases">
        <authorList>
            <person name="de Groot N.N."/>
        </authorList>
    </citation>
    <scope>NUCLEOTIDE SEQUENCE [LARGE SCALE GENOMIC DNA]</scope>
    <source>
        <strain evidence="15 16">DSM 15123</strain>
    </source>
</reference>
<dbReference type="PROSITE" id="PS52016">
    <property type="entry name" value="TONB_DEPENDENT_REC_3"/>
    <property type="match status" value="1"/>
</dbReference>
<keyword evidence="6 11" id="KW-0798">TonB box</keyword>
<evidence type="ECO:0000256" key="12">
    <source>
        <dbReference type="SAM" id="SignalP"/>
    </source>
</evidence>
<dbReference type="InterPro" id="IPR000531">
    <property type="entry name" value="Beta-barrel_TonB"/>
</dbReference>
<comment type="similarity">
    <text evidence="2 10 11">Belongs to the TonB-dependent receptor family.</text>
</comment>
<gene>
    <name evidence="15" type="ORF">SAMN02745977_00224</name>
</gene>
<evidence type="ECO:0000256" key="1">
    <source>
        <dbReference type="ARBA" id="ARBA00004571"/>
    </source>
</evidence>
<dbReference type="InterPro" id="IPR037066">
    <property type="entry name" value="Plug_dom_sf"/>
</dbReference>
<dbReference type="Pfam" id="PF00593">
    <property type="entry name" value="TonB_dep_Rec_b-barrel"/>
    <property type="match status" value="1"/>
</dbReference>
<evidence type="ECO:0000256" key="2">
    <source>
        <dbReference type="ARBA" id="ARBA00009810"/>
    </source>
</evidence>
<keyword evidence="8" id="KW-0675">Receptor</keyword>
<dbReference type="InterPro" id="IPR010100">
    <property type="entry name" value="TonB-dep_Cu_rcpt"/>
</dbReference>
<dbReference type="STRING" id="1121117.SAMN02745977_00224"/>
<feature type="domain" description="TonB-dependent receptor-like beta-barrel" evidence="13">
    <location>
        <begin position="253"/>
        <end position="692"/>
    </location>
</feature>
<dbReference type="PANTHER" id="PTHR30069:SF49">
    <property type="entry name" value="OUTER MEMBRANE PROTEIN C"/>
    <property type="match status" value="1"/>
</dbReference>
<dbReference type="SUPFAM" id="SSF56935">
    <property type="entry name" value="Porins"/>
    <property type="match status" value="1"/>
</dbReference>
<accession>A0A1H8DAG4</accession>
<evidence type="ECO:0000256" key="7">
    <source>
        <dbReference type="ARBA" id="ARBA00023136"/>
    </source>
</evidence>
<dbReference type="PANTHER" id="PTHR30069">
    <property type="entry name" value="TONB-DEPENDENT OUTER MEMBRANE RECEPTOR"/>
    <property type="match status" value="1"/>
</dbReference>
<evidence type="ECO:0000256" key="11">
    <source>
        <dbReference type="RuleBase" id="RU003357"/>
    </source>
</evidence>
<keyword evidence="4 10" id="KW-1134">Transmembrane beta strand</keyword>
<dbReference type="AlphaFoldDB" id="A0A1H8DAG4"/>
<evidence type="ECO:0000256" key="8">
    <source>
        <dbReference type="ARBA" id="ARBA00023170"/>
    </source>
</evidence>
<organism evidence="15 16">
    <name type="scientific">Brachymonas denitrificans DSM 15123</name>
    <dbReference type="NCBI Taxonomy" id="1121117"/>
    <lineage>
        <taxon>Bacteria</taxon>
        <taxon>Pseudomonadati</taxon>
        <taxon>Pseudomonadota</taxon>
        <taxon>Betaproteobacteria</taxon>
        <taxon>Burkholderiales</taxon>
        <taxon>Comamonadaceae</taxon>
        <taxon>Brachymonas</taxon>
    </lineage>
</organism>
<feature type="signal peptide" evidence="12">
    <location>
        <begin position="1"/>
        <end position="25"/>
    </location>
</feature>
<name>A0A1H8DAG4_9BURK</name>
<evidence type="ECO:0000256" key="3">
    <source>
        <dbReference type="ARBA" id="ARBA00022448"/>
    </source>
</evidence>
<dbReference type="InterPro" id="IPR012910">
    <property type="entry name" value="Plug_dom"/>
</dbReference>
<proteinExistence type="inferred from homology"/>
<dbReference type="GO" id="GO:0015344">
    <property type="term" value="F:siderophore uptake transmembrane transporter activity"/>
    <property type="evidence" value="ECO:0007669"/>
    <property type="project" value="TreeGrafter"/>
</dbReference>
<dbReference type="Proteomes" id="UP000199531">
    <property type="component" value="Unassembled WGS sequence"/>
</dbReference>
<evidence type="ECO:0000313" key="16">
    <source>
        <dbReference type="Proteomes" id="UP000199531"/>
    </source>
</evidence>
<dbReference type="CDD" id="cd01347">
    <property type="entry name" value="ligand_gated_channel"/>
    <property type="match status" value="1"/>
</dbReference>
<dbReference type="Pfam" id="PF07715">
    <property type="entry name" value="Plug"/>
    <property type="match status" value="1"/>
</dbReference>
<evidence type="ECO:0000256" key="9">
    <source>
        <dbReference type="ARBA" id="ARBA00023237"/>
    </source>
</evidence>
<evidence type="ECO:0000256" key="6">
    <source>
        <dbReference type="ARBA" id="ARBA00023077"/>
    </source>
</evidence>
<feature type="chain" id="PRO_5011519882" evidence="12">
    <location>
        <begin position="26"/>
        <end position="733"/>
    </location>
</feature>
<evidence type="ECO:0000256" key="10">
    <source>
        <dbReference type="PROSITE-ProRule" id="PRU01360"/>
    </source>
</evidence>
<keyword evidence="16" id="KW-1185">Reference proteome</keyword>
<keyword evidence="7 10" id="KW-0472">Membrane</keyword>